<accession>F3QQP6</accession>
<evidence type="ECO:0000313" key="2">
    <source>
        <dbReference type="Proteomes" id="UP000005546"/>
    </source>
</evidence>
<keyword evidence="2" id="KW-1185">Reference proteome</keyword>
<dbReference type="HOGENOM" id="CLU_3186912_0_0_10"/>
<dbReference type="AlphaFoldDB" id="F3QQP6"/>
<protein>
    <submittedName>
        <fullName evidence="1">Uncharacterized protein</fullName>
    </submittedName>
</protein>
<reference evidence="1 2" key="1">
    <citation type="submission" date="2011-02" db="EMBL/GenBank/DDBJ databases">
        <authorList>
            <person name="Weinstock G."/>
            <person name="Sodergren E."/>
            <person name="Clifton S."/>
            <person name="Fulton L."/>
            <person name="Fulton B."/>
            <person name="Courtney L."/>
            <person name="Fronick C."/>
            <person name="Harrison M."/>
            <person name="Strong C."/>
            <person name="Farmer C."/>
            <person name="Delahaunty K."/>
            <person name="Markovic C."/>
            <person name="Hall O."/>
            <person name="Minx P."/>
            <person name="Tomlinson C."/>
            <person name="Mitreva M."/>
            <person name="Hou S."/>
            <person name="Chen J."/>
            <person name="Wollam A."/>
            <person name="Pepin K.H."/>
            <person name="Johnson M."/>
            <person name="Bhonagiri V."/>
            <person name="Zhang X."/>
            <person name="Suruliraj S."/>
            <person name="Warren W."/>
            <person name="Chinwalla A."/>
            <person name="Mardis E.R."/>
            <person name="Wilson R.K."/>
        </authorList>
    </citation>
    <scope>NUCLEOTIDE SEQUENCE [LARGE SCALE GENOMIC DNA]</scope>
    <source>
        <strain evidence="1 2">YIT 11841</strain>
    </source>
</reference>
<proteinExistence type="predicted"/>
<comment type="caution">
    <text evidence="1">The sequence shown here is derived from an EMBL/GenBank/DDBJ whole genome shotgun (WGS) entry which is preliminary data.</text>
</comment>
<dbReference type="Proteomes" id="UP000005546">
    <property type="component" value="Unassembled WGS sequence"/>
</dbReference>
<gene>
    <name evidence="1" type="ORF">HMPREF9442_00488</name>
</gene>
<organism evidence="1 2">
    <name type="scientific">Paraprevotella xylaniphila YIT 11841</name>
    <dbReference type="NCBI Taxonomy" id="762982"/>
    <lineage>
        <taxon>Bacteria</taxon>
        <taxon>Pseudomonadati</taxon>
        <taxon>Bacteroidota</taxon>
        <taxon>Bacteroidia</taxon>
        <taxon>Bacteroidales</taxon>
        <taxon>Prevotellaceae</taxon>
        <taxon>Paraprevotella</taxon>
    </lineage>
</organism>
<sequence>MPSFLHAFSRKWTSSFRIPRNPFKARRIHPELPILHLSAHVRRKTG</sequence>
<evidence type="ECO:0000313" key="1">
    <source>
        <dbReference type="EMBL" id="EGG56978.1"/>
    </source>
</evidence>
<name>F3QQP6_9BACT</name>
<dbReference type="EMBL" id="AFBR01000014">
    <property type="protein sequence ID" value="EGG56978.1"/>
    <property type="molecule type" value="Genomic_DNA"/>
</dbReference>